<evidence type="ECO:0000256" key="1">
    <source>
        <dbReference type="ARBA" id="ARBA00010541"/>
    </source>
</evidence>
<reference evidence="8 9" key="1">
    <citation type="submission" date="2016-09" db="EMBL/GenBank/DDBJ databases">
        <title>genome sequence of Mycobacterium sp. 739 SCH.</title>
        <authorList>
            <person name="Greninger A.L."/>
            <person name="Qin X."/>
            <person name="Jerome K."/>
            <person name="Vora S."/>
            <person name="Quinn K."/>
        </authorList>
    </citation>
    <scope>NUCLEOTIDE SEQUENCE [LARGE SCALE GENOMIC DNA]</scope>
    <source>
        <strain evidence="8 9">SCH</strain>
    </source>
</reference>
<feature type="compositionally biased region" description="Basic and acidic residues" evidence="5">
    <location>
        <begin position="73"/>
        <end position="99"/>
    </location>
</feature>
<dbReference type="Pfam" id="PF13180">
    <property type="entry name" value="PDZ_2"/>
    <property type="match status" value="1"/>
</dbReference>
<feature type="compositionally biased region" description="Basic and acidic residues" evidence="5">
    <location>
        <begin position="49"/>
        <end position="64"/>
    </location>
</feature>
<feature type="region of interest" description="Disordered" evidence="5">
    <location>
        <begin position="1"/>
        <end position="129"/>
    </location>
</feature>
<evidence type="ECO:0000256" key="4">
    <source>
        <dbReference type="ARBA" id="ARBA00022825"/>
    </source>
</evidence>
<dbReference type="InterPro" id="IPR036034">
    <property type="entry name" value="PDZ_sf"/>
</dbReference>
<dbReference type="PROSITE" id="PS50106">
    <property type="entry name" value="PDZ"/>
    <property type="match status" value="1"/>
</dbReference>
<dbReference type="Gene3D" id="2.30.42.10">
    <property type="match status" value="1"/>
</dbReference>
<dbReference type="OrthoDB" id="9758917at2"/>
<feature type="compositionally biased region" description="Pro residues" evidence="5">
    <location>
        <begin position="120"/>
        <end position="129"/>
    </location>
</feature>
<protein>
    <submittedName>
        <fullName evidence="8">Serine protease</fullName>
    </submittedName>
</protein>
<dbReference type="FunFam" id="2.40.10.10:FF:000001">
    <property type="entry name" value="Periplasmic serine protease DegS"/>
    <property type="match status" value="1"/>
</dbReference>
<dbReference type="InterPro" id="IPR043504">
    <property type="entry name" value="Peptidase_S1_PA_chymotrypsin"/>
</dbReference>
<keyword evidence="6" id="KW-1133">Transmembrane helix</keyword>
<name>A0A1E8Q2A2_9MYCO</name>
<gene>
    <name evidence="8" type="ORF">BEL07_19665</name>
</gene>
<keyword evidence="4" id="KW-0720">Serine protease</keyword>
<evidence type="ECO:0000313" key="9">
    <source>
        <dbReference type="Proteomes" id="UP000178953"/>
    </source>
</evidence>
<dbReference type="Proteomes" id="UP000178953">
    <property type="component" value="Unassembled WGS sequence"/>
</dbReference>
<feature type="domain" description="PDZ" evidence="7">
    <location>
        <begin position="402"/>
        <end position="485"/>
    </location>
</feature>
<comment type="similarity">
    <text evidence="1">Belongs to the peptidase S1C family.</text>
</comment>
<evidence type="ECO:0000256" key="2">
    <source>
        <dbReference type="ARBA" id="ARBA00022670"/>
    </source>
</evidence>
<keyword evidence="3" id="KW-0378">Hydrolase</keyword>
<evidence type="ECO:0000256" key="3">
    <source>
        <dbReference type="ARBA" id="ARBA00022801"/>
    </source>
</evidence>
<dbReference type="InterPro" id="IPR001478">
    <property type="entry name" value="PDZ"/>
</dbReference>
<dbReference type="RefSeq" id="WP_070354750.1">
    <property type="nucleotide sequence ID" value="NZ_CP043474.1"/>
</dbReference>
<dbReference type="AlphaFoldDB" id="A0A1E8Q2A2"/>
<proteinExistence type="inferred from homology"/>
<dbReference type="GO" id="GO:0006508">
    <property type="term" value="P:proteolysis"/>
    <property type="evidence" value="ECO:0007669"/>
    <property type="project" value="UniProtKB-KW"/>
</dbReference>
<sequence>MKESDQSDPGQRQGGHRLAPRPVTRPPVDPAAARTFGRPDGFNGSFLGADKHRDQGEFAPKDLPPDPVLAEAFGRHGATDSLQRHPADAGALEAERDGAADQPADPWRDPSAVPSLGTPAQPPSAPPVAPVPVGKLGVRDVLFGRRVSFTALGLLAIIALVIGFTGGWVGRKTAEVVEAFTTSKVTLETDDNPEGPAGRFATVAKAVADSVVTIEATSKNEGSQGSGVVIDGRGYIVTNNHVISEAAKNPADYKMTVVFNDGKEVPANLVGRDPKTDLAVIKVDNVDNLSVARLGDSEKLTVGEEVIAAGAPLGLRSTVTHGIISALHRPVPLSGEGSDTDTVIDGVQTDASINHGNSGGPLINMNSEVIGINTAGKSLSDSASGLGFAIPVNEAKTVVETLIKDGKIAHPTLGLTARSVSNSVASGAQVANVTVGGPAEKAGLLENDVVVKVGDRSVADADEMTVAVRQLKIGQEAPIEVMRDGRPVTLMITPGSDADQPNQ</sequence>
<keyword evidence="6" id="KW-0472">Membrane</keyword>
<accession>A0A1E8Q2A2</accession>
<dbReference type="PANTHER" id="PTHR43343:SF3">
    <property type="entry name" value="PROTEASE DO-LIKE 8, CHLOROPLASTIC"/>
    <property type="match status" value="1"/>
</dbReference>
<keyword evidence="9" id="KW-1185">Reference proteome</keyword>
<dbReference type="Gene3D" id="2.40.10.10">
    <property type="entry name" value="Trypsin-like serine proteases"/>
    <property type="match status" value="2"/>
</dbReference>
<feature type="transmembrane region" description="Helical" evidence="6">
    <location>
        <begin position="149"/>
        <end position="169"/>
    </location>
</feature>
<dbReference type="InterPro" id="IPR009003">
    <property type="entry name" value="Peptidase_S1_PA"/>
</dbReference>
<keyword evidence="2 8" id="KW-0645">Protease</keyword>
<dbReference type="SMART" id="SM00228">
    <property type="entry name" value="PDZ"/>
    <property type="match status" value="1"/>
</dbReference>
<evidence type="ECO:0000256" key="5">
    <source>
        <dbReference type="SAM" id="MobiDB-lite"/>
    </source>
</evidence>
<dbReference type="SUPFAM" id="SSF50156">
    <property type="entry name" value="PDZ domain-like"/>
    <property type="match status" value="1"/>
</dbReference>
<comment type="caution">
    <text evidence="8">The sequence shown here is derived from an EMBL/GenBank/DDBJ whole genome shotgun (WGS) entry which is preliminary data.</text>
</comment>
<evidence type="ECO:0000259" key="7">
    <source>
        <dbReference type="PROSITE" id="PS50106"/>
    </source>
</evidence>
<dbReference type="PRINTS" id="PR00834">
    <property type="entry name" value="PROTEASES2C"/>
</dbReference>
<dbReference type="PANTHER" id="PTHR43343">
    <property type="entry name" value="PEPTIDASE S12"/>
    <property type="match status" value="1"/>
</dbReference>
<dbReference type="GO" id="GO:0004252">
    <property type="term" value="F:serine-type endopeptidase activity"/>
    <property type="evidence" value="ECO:0007669"/>
    <property type="project" value="InterPro"/>
</dbReference>
<dbReference type="SUPFAM" id="SSF50494">
    <property type="entry name" value="Trypsin-like serine proteases"/>
    <property type="match status" value="1"/>
</dbReference>
<evidence type="ECO:0000256" key="6">
    <source>
        <dbReference type="SAM" id="Phobius"/>
    </source>
</evidence>
<dbReference type="InterPro" id="IPR051201">
    <property type="entry name" value="Chloro_Bact_Ser_Proteases"/>
</dbReference>
<dbReference type="Pfam" id="PF13365">
    <property type="entry name" value="Trypsin_2"/>
    <property type="match status" value="1"/>
</dbReference>
<evidence type="ECO:0000313" key="8">
    <source>
        <dbReference type="EMBL" id="OFJ52064.1"/>
    </source>
</evidence>
<dbReference type="InterPro" id="IPR001940">
    <property type="entry name" value="Peptidase_S1C"/>
</dbReference>
<organism evidence="8 9">
    <name type="scientific">Mycolicibacterium grossiae</name>
    <dbReference type="NCBI Taxonomy" id="1552759"/>
    <lineage>
        <taxon>Bacteria</taxon>
        <taxon>Bacillati</taxon>
        <taxon>Actinomycetota</taxon>
        <taxon>Actinomycetes</taxon>
        <taxon>Mycobacteriales</taxon>
        <taxon>Mycobacteriaceae</taxon>
        <taxon>Mycolicibacterium</taxon>
    </lineage>
</organism>
<dbReference type="EMBL" id="MCHX01000049">
    <property type="protein sequence ID" value="OFJ52064.1"/>
    <property type="molecule type" value="Genomic_DNA"/>
</dbReference>
<keyword evidence="6" id="KW-0812">Transmembrane</keyword>